<evidence type="ECO:0000256" key="6">
    <source>
        <dbReference type="ARBA" id="ARBA00022806"/>
    </source>
</evidence>
<dbReference type="InterPro" id="IPR027417">
    <property type="entry name" value="P-loop_NTPase"/>
</dbReference>
<dbReference type="SUPFAM" id="SSF57850">
    <property type="entry name" value="RING/U-box"/>
    <property type="match status" value="1"/>
</dbReference>
<dbReference type="SMART" id="SM00487">
    <property type="entry name" value="DEXDc"/>
    <property type="match status" value="1"/>
</dbReference>
<dbReference type="GO" id="GO:0005634">
    <property type="term" value="C:nucleus"/>
    <property type="evidence" value="ECO:0007669"/>
    <property type="project" value="TreeGrafter"/>
</dbReference>
<dbReference type="AlphaFoldDB" id="A0A1L7SRF3"/>
<dbReference type="InterPro" id="IPR017907">
    <property type="entry name" value="Znf_RING_CS"/>
</dbReference>
<dbReference type="PROSITE" id="PS00518">
    <property type="entry name" value="ZF_RING_1"/>
    <property type="match status" value="1"/>
</dbReference>
<dbReference type="Pfam" id="PF00271">
    <property type="entry name" value="Helicase_C"/>
    <property type="match status" value="1"/>
</dbReference>
<dbReference type="CDD" id="cd18793">
    <property type="entry name" value="SF2_C_SNF"/>
    <property type="match status" value="1"/>
</dbReference>
<keyword evidence="7" id="KW-0862">Zinc</keyword>
<dbReference type="InterPro" id="IPR014001">
    <property type="entry name" value="Helicase_ATP-bd"/>
</dbReference>
<dbReference type="Proteomes" id="UP000184255">
    <property type="component" value="Unassembled WGS sequence"/>
</dbReference>
<dbReference type="SMART" id="SM00184">
    <property type="entry name" value="RING"/>
    <property type="match status" value="1"/>
</dbReference>
<sequence>MLFDVVQQGQYFSLVHNDLIFARLSKGLCTLLLSLVSQHQLCVLAYVPSEASVLEADFWCMRAGSKLPIELNIYGHREDADAIGRTLSKAGAYLQFPRSGLQGVEYYNPHFFRMEGYPEQASIETLLLSPPEVVEARDQAPDEESTADNADAVDEILGSLSYHNLRDGIQVDSRIKSVLFPYQREAIDFILKRETGDIPSELSLWKYNSTDADEPFYQHVFSGAKRPSQEEAEGGILADDMGLGKSLVLLSTIAGSLDRANAFAESNQRSAATLIVVSSTRKCYMLQKKEKRSKRTQTDLNQVLIDNWVEQIQKHTYPGGLSCHRHTGTQRHKEAHLLYHKSIVFTTYATLAADASRGSLSRVHWFRIVLDEAHDIRNRRTNQFKAVIALSAKHRWCLTGTPIQNSMDDLGALVSFLRVPVLENAPTFHKFITSPATSSTSKDRFKNLRTLLETICLRRTRDILPLRPPVTYVREVLLTASERQEYNNLIQKGKTQLDMITSGHSKRKVSSVVLQSILKLRLFCNNGTSIDNKQFEVTGLPSDPDEALAYLQQHDRNICAICSATIYSIDSSEKTDGGRFIFSCCHLFCRTCMPQYRKRKSPCPACQQEGGEAELPGVQPMQDGQASMGTSGQTGDGRAIDEYPSKLLCLLDDIREHNTQKSIVFSCWKKTLFLVSNLLSHHSIRNGIIHGSRTLAERTKTLKEFQSKTGPTILLMTLGTGAVGLNLAVASRIYLLEPQWNPSIEEQAIGRALRLGQESQVVVVRYITAKTVEQVWEHALLVLLSLTVCRLMSYFVKDENCSWLAGDSAKGRTHHRRLPWSRCCMFLTMTGIDIGSKAWLSFGIFLGWVVHKFLSRLFQIKPVASR</sequence>
<keyword evidence="6" id="KW-0347">Helicase</keyword>
<evidence type="ECO:0000256" key="2">
    <source>
        <dbReference type="ARBA" id="ARBA00022723"/>
    </source>
</evidence>
<dbReference type="PROSITE" id="PS51192">
    <property type="entry name" value="HELICASE_ATP_BIND_1"/>
    <property type="match status" value="1"/>
</dbReference>
<feature type="domain" description="RING-type" evidence="10">
    <location>
        <begin position="559"/>
        <end position="607"/>
    </location>
</feature>
<accession>A0A1L7SRF3</accession>
<keyword evidence="4 9" id="KW-0863">Zinc-finger</keyword>
<dbReference type="GO" id="GO:0004386">
    <property type="term" value="F:helicase activity"/>
    <property type="evidence" value="ECO:0007669"/>
    <property type="project" value="UniProtKB-KW"/>
</dbReference>
<dbReference type="GO" id="GO:0008094">
    <property type="term" value="F:ATP-dependent activity, acting on DNA"/>
    <property type="evidence" value="ECO:0007669"/>
    <property type="project" value="TreeGrafter"/>
</dbReference>
<dbReference type="EMBL" id="FCQH01000001">
    <property type="protein sequence ID" value="CVK85017.1"/>
    <property type="molecule type" value="Genomic_DNA"/>
</dbReference>
<dbReference type="Pfam" id="PF00176">
    <property type="entry name" value="SNF2-rel_dom"/>
    <property type="match status" value="1"/>
</dbReference>
<evidence type="ECO:0000259" key="11">
    <source>
        <dbReference type="PROSITE" id="PS51192"/>
    </source>
</evidence>
<name>A0A1L7SRF3_FUSMA</name>
<organism evidence="13 14">
    <name type="scientific">Fusarium mangiferae</name>
    <name type="common">Mango malformation disease fungus</name>
    <dbReference type="NCBI Taxonomy" id="192010"/>
    <lineage>
        <taxon>Eukaryota</taxon>
        <taxon>Fungi</taxon>
        <taxon>Dikarya</taxon>
        <taxon>Ascomycota</taxon>
        <taxon>Pezizomycotina</taxon>
        <taxon>Sordariomycetes</taxon>
        <taxon>Hypocreomycetidae</taxon>
        <taxon>Hypocreales</taxon>
        <taxon>Nectriaceae</taxon>
        <taxon>Fusarium</taxon>
        <taxon>Fusarium fujikuroi species complex</taxon>
    </lineage>
</organism>
<evidence type="ECO:0000259" key="12">
    <source>
        <dbReference type="PROSITE" id="PS51194"/>
    </source>
</evidence>
<evidence type="ECO:0000256" key="7">
    <source>
        <dbReference type="ARBA" id="ARBA00022833"/>
    </source>
</evidence>
<evidence type="ECO:0000256" key="4">
    <source>
        <dbReference type="ARBA" id="ARBA00022771"/>
    </source>
</evidence>
<evidence type="ECO:0000313" key="13">
    <source>
        <dbReference type="EMBL" id="CVK85017.1"/>
    </source>
</evidence>
<feature type="domain" description="Helicase C-terminal" evidence="12">
    <location>
        <begin position="646"/>
        <end position="800"/>
    </location>
</feature>
<dbReference type="InterPro" id="IPR050628">
    <property type="entry name" value="SNF2_RAD54_helicase_TF"/>
</dbReference>
<comment type="caution">
    <text evidence="13">The sequence shown here is derived from an EMBL/GenBank/DDBJ whole genome shotgun (WGS) entry which is preliminary data.</text>
</comment>
<evidence type="ECO:0000256" key="8">
    <source>
        <dbReference type="ARBA" id="ARBA00022840"/>
    </source>
</evidence>
<evidence type="ECO:0000256" key="1">
    <source>
        <dbReference type="ARBA" id="ARBA00007025"/>
    </source>
</evidence>
<dbReference type="PROSITE" id="PS50089">
    <property type="entry name" value="ZF_RING_2"/>
    <property type="match status" value="1"/>
</dbReference>
<dbReference type="PANTHER" id="PTHR45626:SF52">
    <property type="entry name" value="SINGLE-STRANDED DNA-DEPENDENT ATPASE (EUROFUNG)"/>
    <property type="match status" value="1"/>
</dbReference>
<keyword evidence="2" id="KW-0479">Metal-binding</keyword>
<dbReference type="SMART" id="SM00490">
    <property type="entry name" value="HELICc"/>
    <property type="match status" value="1"/>
</dbReference>
<dbReference type="GeneID" id="65081211"/>
<dbReference type="GO" id="GO:0005524">
    <property type="term" value="F:ATP binding"/>
    <property type="evidence" value="ECO:0007669"/>
    <property type="project" value="UniProtKB-KW"/>
</dbReference>
<dbReference type="Gene3D" id="3.40.50.300">
    <property type="entry name" value="P-loop containing nucleotide triphosphate hydrolases"/>
    <property type="match status" value="1"/>
</dbReference>
<dbReference type="SUPFAM" id="SSF52540">
    <property type="entry name" value="P-loop containing nucleoside triphosphate hydrolases"/>
    <property type="match status" value="2"/>
</dbReference>
<dbReference type="GO" id="GO:0006281">
    <property type="term" value="P:DNA repair"/>
    <property type="evidence" value="ECO:0007669"/>
    <property type="project" value="TreeGrafter"/>
</dbReference>
<dbReference type="InterPro" id="IPR013083">
    <property type="entry name" value="Znf_RING/FYVE/PHD"/>
</dbReference>
<dbReference type="Gene3D" id="3.40.50.10810">
    <property type="entry name" value="Tandem AAA-ATPase domain"/>
    <property type="match status" value="1"/>
</dbReference>
<dbReference type="InterPro" id="IPR000330">
    <property type="entry name" value="SNF2_N"/>
</dbReference>
<evidence type="ECO:0000259" key="10">
    <source>
        <dbReference type="PROSITE" id="PS50089"/>
    </source>
</evidence>
<evidence type="ECO:0000313" key="14">
    <source>
        <dbReference type="Proteomes" id="UP000184255"/>
    </source>
</evidence>
<dbReference type="InterPro" id="IPR001841">
    <property type="entry name" value="Znf_RING"/>
</dbReference>
<dbReference type="RefSeq" id="XP_041677288.1">
    <property type="nucleotide sequence ID" value="XM_041824634.1"/>
</dbReference>
<dbReference type="GO" id="GO:0016787">
    <property type="term" value="F:hydrolase activity"/>
    <property type="evidence" value="ECO:0007669"/>
    <property type="project" value="UniProtKB-KW"/>
</dbReference>
<keyword evidence="5" id="KW-0378">Hydrolase</keyword>
<dbReference type="VEuPathDB" id="FungiDB:FMAN_01939"/>
<dbReference type="GO" id="GO:0008270">
    <property type="term" value="F:zinc ion binding"/>
    <property type="evidence" value="ECO:0007669"/>
    <property type="project" value="UniProtKB-KW"/>
</dbReference>
<dbReference type="CDD" id="cd18008">
    <property type="entry name" value="DEXDc_SHPRH-like"/>
    <property type="match status" value="1"/>
</dbReference>
<dbReference type="PROSITE" id="PS51194">
    <property type="entry name" value="HELICASE_CTER"/>
    <property type="match status" value="1"/>
</dbReference>
<dbReference type="InterPro" id="IPR001650">
    <property type="entry name" value="Helicase_C-like"/>
</dbReference>
<dbReference type="InterPro" id="IPR038718">
    <property type="entry name" value="SNF2-like_sf"/>
</dbReference>
<proteinExistence type="inferred from homology"/>
<evidence type="ECO:0000256" key="3">
    <source>
        <dbReference type="ARBA" id="ARBA00022741"/>
    </source>
</evidence>
<keyword evidence="3" id="KW-0547">Nucleotide-binding</keyword>
<dbReference type="PANTHER" id="PTHR45626">
    <property type="entry name" value="TRANSCRIPTION TERMINATION FACTOR 2-RELATED"/>
    <property type="match status" value="1"/>
</dbReference>
<protein>
    <submittedName>
        <fullName evidence="13">Uncharacterized protein</fullName>
    </submittedName>
</protein>
<comment type="similarity">
    <text evidence="1">Belongs to the SNF2/RAD54 helicase family.</text>
</comment>
<keyword evidence="8" id="KW-0067">ATP-binding</keyword>
<gene>
    <name evidence="13" type="ORF">FMAN_01939</name>
</gene>
<dbReference type="Gene3D" id="3.30.40.10">
    <property type="entry name" value="Zinc/RING finger domain, C3HC4 (zinc finger)"/>
    <property type="match status" value="1"/>
</dbReference>
<reference evidence="14" key="1">
    <citation type="journal article" date="2016" name="Genome Biol. Evol.">
        <title>Comparative 'omics' of the Fusarium fujikuroi species complex highlights differences in genetic potential and metabolite synthesis.</title>
        <authorList>
            <person name="Niehaus E.-M."/>
            <person name="Muensterkoetter M."/>
            <person name="Proctor R.H."/>
            <person name="Brown D.W."/>
            <person name="Sharon A."/>
            <person name="Idan Y."/>
            <person name="Oren-Young L."/>
            <person name="Sieber C.M."/>
            <person name="Novak O."/>
            <person name="Pencik A."/>
            <person name="Tarkowska D."/>
            <person name="Hromadova K."/>
            <person name="Freeman S."/>
            <person name="Maymon M."/>
            <person name="Elazar M."/>
            <person name="Youssef S.A."/>
            <person name="El-Shabrawy E.S.M."/>
            <person name="Shalaby A.B.A."/>
            <person name="Houterman P."/>
            <person name="Brock N.L."/>
            <person name="Burkhardt I."/>
            <person name="Tsavkelova E.A."/>
            <person name="Dickschat J.S."/>
            <person name="Galuszka P."/>
            <person name="Gueldener U."/>
            <person name="Tudzynski B."/>
        </authorList>
    </citation>
    <scope>NUCLEOTIDE SEQUENCE [LARGE SCALE GENOMIC DNA]</scope>
    <source>
        <strain evidence="14">MRC7560</strain>
    </source>
</reference>
<feature type="domain" description="Helicase ATP-binding" evidence="11">
    <location>
        <begin position="226"/>
        <end position="420"/>
    </location>
</feature>
<keyword evidence="14" id="KW-1185">Reference proteome</keyword>
<evidence type="ECO:0000256" key="9">
    <source>
        <dbReference type="PROSITE-ProRule" id="PRU00175"/>
    </source>
</evidence>
<evidence type="ECO:0000256" key="5">
    <source>
        <dbReference type="ARBA" id="ARBA00022801"/>
    </source>
</evidence>
<dbReference type="InterPro" id="IPR049730">
    <property type="entry name" value="SNF2/RAD54-like_C"/>
</dbReference>